<reference evidence="1" key="2">
    <citation type="submission" date="2020-03" db="EMBL/GenBank/DDBJ databases">
        <title>Walnut 2.0.</title>
        <authorList>
            <person name="Marrano A."/>
            <person name="Britton M."/>
            <person name="Zimin A.V."/>
            <person name="Zaini P.A."/>
            <person name="Workman R."/>
            <person name="Puiu D."/>
            <person name="Bianco L."/>
            <person name="Allen B.J."/>
            <person name="Troggio M."/>
            <person name="Leslie C.A."/>
            <person name="Timp W."/>
            <person name="Dendekar A."/>
            <person name="Salzberg S.L."/>
            <person name="Neale D.B."/>
        </authorList>
    </citation>
    <scope>NUCLEOTIDE SEQUENCE</scope>
    <source>
        <tissue evidence="1">Leaves</tissue>
    </source>
</reference>
<evidence type="ECO:0000313" key="1">
    <source>
        <dbReference type="EMBL" id="KAF5479066.1"/>
    </source>
</evidence>
<sequence>ENITSIISSISLKPKNVATQEYQQGIIQVSSFLTKWMEMQYFRTIPFKIKFNWLLKPQLEPNGFSKNLPISSFGNNGQSGHLTQQAGRRPIDQTYQKEQKYSAVKAHQQVQTQTISWIEAPLQKIRKNQQHIKHYNLHGIEPNVPTKVGVPNNHKVKGQEHQKPIEGKALKHPYSWYQRLDKSLNGSELSDNVFSVLYAIKEGVEVT</sequence>
<accession>A0A833XX00</accession>
<comment type="caution">
    <text evidence="1">The sequence shown here is derived from an EMBL/GenBank/DDBJ whole genome shotgun (WGS) entry which is preliminary data.</text>
</comment>
<dbReference type="EMBL" id="LIHL02000002">
    <property type="protein sequence ID" value="KAF5479066.1"/>
    <property type="molecule type" value="Genomic_DNA"/>
</dbReference>
<dbReference type="AlphaFoldDB" id="A0A833XX00"/>
<feature type="non-terminal residue" evidence="1">
    <location>
        <position position="1"/>
    </location>
</feature>
<proteinExistence type="predicted"/>
<reference evidence="1" key="1">
    <citation type="submission" date="2015-10" db="EMBL/GenBank/DDBJ databases">
        <authorList>
            <person name="Martinez-Garcia P.J."/>
            <person name="Crepeau M.W."/>
            <person name="Puiu D."/>
            <person name="Gonzalez-Ibeas D."/>
            <person name="Whalen J."/>
            <person name="Stevens K."/>
            <person name="Paul R."/>
            <person name="Butterfield T."/>
            <person name="Britton M."/>
            <person name="Reagan R."/>
            <person name="Chakraborty S."/>
            <person name="Walawage S.L."/>
            <person name="Vasquez-Gross H.A."/>
            <person name="Cardeno C."/>
            <person name="Famula R."/>
            <person name="Pratt K."/>
            <person name="Kuruganti S."/>
            <person name="Aradhya M.K."/>
            <person name="Leslie C.A."/>
            <person name="Dandekar A.M."/>
            <person name="Salzberg S.L."/>
            <person name="Wegrzyn J.L."/>
            <person name="Langley C.H."/>
            <person name="Neale D.B."/>
        </authorList>
    </citation>
    <scope>NUCLEOTIDE SEQUENCE</scope>
    <source>
        <tissue evidence="1">Leaves</tissue>
    </source>
</reference>
<gene>
    <name evidence="1" type="ORF">F2P56_005571</name>
</gene>
<dbReference type="Gramene" id="Jr02_25920_p2">
    <property type="protein sequence ID" value="cds.Jr02_25920_p2"/>
    <property type="gene ID" value="Jr02_25920"/>
</dbReference>
<evidence type="ECO:0000313" key="2">
    <source>
        <dbReference type="Proteomes" id="UP000619265"/>
    </source>
</evidence>
<dbReference type="Proteomes" id="UP000619265">
    <property type="component" value="Unassembled WGS sequence"/>
</dbReference>
<protein>
    <submittedName>
        <fullName evidence="1">Uncharacterized protein</fullName>
    </submittedName>
</protein>
<organism evidence="1 2">
    <name type="scientific">Juglans regia</name>
    <name type="common">English walnut</name>
    <dbReference type="NCBI Taxonomy" id="51240"/>
    <lineage>
        <taxon>Eukaryota</taxon>
        <taxon>Viridiplantae</taxon>
        <taxon>Streptophyta</taxon>
        <taxon>Embryophyta</taxon>
        <taxon>Tracheophyta</taxon>
        <taxon>Spermatophyta</taxon>
        <taxon>Magnoliopsida</taxon>
        <taxon>eudicotyledons</taxon>
        <taxon>Gunneridae</taxon>
        <taxon>Pentapetalae</taxon>
        <taxon>rosids</taxon>
        <taxon>fabids</taxon>
        <taxon>Fagales</taxon>
        <taxon>Juglandaceae</taxon>
        <taxon>Juglans</taxon>
    </lineage>
</organism>
<name>A0A833XX00_JUGRE</name>